<keyword evidence="5" id="KW-0479">Metal-binding</keyword>
<evidence type="ECO:0000256" key="7">
    <source>
        <dbReference type="ARBA" id="ARBA00022833"/>
    </source>
</evidence>
<dbReference type="InterPro" id="IPR008921">
    <property type="entry name" value="DNA_pol3_clamp-load_cplx_C"/>
</dbReference>
<evidence type="ECO:0000256" key="6">
    <source>
        <dbReference type="ARBA" id="ARBA00022741"/>
    </source>
</evidence>
<dbReference type="Proteomes" id="UP000287224">
    <property type="component" value="Unassembled WGS sequence"/>
</dbReference>
<dbReference type="GO" id="GO:0003887">
    <property type="term" value="F:DNA-directed DNA polymerase activity"/>
    <property type="evidence" value="ECO:0007669"/>
    <property type="project" value="UniProtKB-KW"/>
</dbReference>
<feature type="compositionally biased region" description="Low complexity" evidence="12">
    <location>
        <begin position="462"/>
        <end position="482"/>
    </location>
</feature>
<dbReference type="InterPro" id="IPR022754">
    <property type="entry name" value="DNA_pol_III_gamma-3"/>
</dbReference>
<dbReference type="FunFam" id="3.40.50.300:FF:000014">
    <property type="entry name" value="DNA polymerase III subunit gamma/tau"/>
    <property type="match status" value="1"/>
</dbReference>
<keyword evidence="3 11" id="KW-0548">Nucleotidyltransferase</keyword>
<evidence type="ECO:0000256" key="8">
    <source>
        <dbReference type="ARBA" id="ARBA00022840"/>
    </source>
</evidence>
<dbReference type="NCBIfam" id="TIGR02397">
    <property type="entry name" value="dnaX_nterm"/>
    <property type="match status" value="1"/>
</dbReference>
<keyword evidence="7" id="KW-0862">Zinc</keyword>
<feature type="compositionally biased region" description="Basic and acidic residues" evidence="12">
    <location>
        <begin position="441"/>
        <end position="454"/>
    </location>
</feature>
<dbReference type="Gene3D" id="3.40.50.300">
    <property type="entry name" value="P-loop containing nucleotide triphosphate hydrolases"/>
    <property type="match status" value="1"/>
</dbReference>
<keyword evidence="2 11" id="KW-0808">Transferase</keyword>
<dbReference type="PANTHER" id="PTHR11669">
    <property type="entry name" value="REPLICATION FACTOR C / DNA POLYMERASE III GAMMA-TAU SUBUNIT"/>
    <property type="match status" value="1"/>
</dbReference>
<evidence type="ECO:0000256" key="12">
    <source>
        <dbReference type="SAM" id="MobiDB-lite"/>
    </source>
</evidence>
<feature type="region of interest" description="Disordered" evidence="12">
    <location>
        <begin position="435"/>
        <end position="482"/>
    </location>
</feature>
<keyword evidence="4 11" id="KW-0235">DNA replication</keyword>
<evidence type="ECO:0000256" key="11">
    <source>
        <dbReference type="RuleBase" id="RU364063"/>
    </source>
</evidence>
<evidence type="ECO:0000259" key="13">
    <source>
        <dbReference type="SMART" id="SM00382"/>
    </source>
</evidence>
<dbReference type="CDD" id="cd18137">
    <property type="entry name" value="HLD_clamp_pol_III_gamma_tau"/>
    <property type="match status" value="1"/>
</dbReference>
<dbReference type="RefSeq" id="WP_126594572.1">
    <property type="nucleotide sequence ID" value="NZ_BIFQ01000001.1"/>
</dbReference>
<dbReference type="OrthoDB" id="9810148at2"/>
<comment type="function">
    <text evidence="11">DNA polymerase III is a complex, multichain enzyme responsible for most of the replicative synthesis in bacteria. This DNA polymerase also exhibits 3' to 5' exonuclease activity.</text>
</comment>
<gene>
    <name evidence="11" type="primary">dnaX</name>
    <name evidence="14" type="ORF">KDAU_06060</name>
</gene>
<keyword evidence="8 11" id="KW-0067">ATP-binding</keyword>
<keyword evidence="6 11" id="KW-0547">Nucleotide-binding</keyword>
<dbReference type="Pfam" id="PF22608">
    <property type="entry name" value="DNAX_ATPase_lid"/>
    <property type="match status" value="1"/>
</dbReference>
<dbReference type="Gene3D" id="1.10.8.60">
    <property type="match status" value="1"/>
</dbReference>
<dbReference type="Pfam" id="PF12169">
    <property type="entry name" value="DNA_pol3_gamma3"/>
    <property type="match status" value="1"/>
</dbReference>
<dbReference type="GO" id="GO:0006261">
    <property type="term" value="P:DNA-templated DNA replication"/>
    <property type="evidence" value="ECO:0007669"/>
    <property type="project" value="TreeGrafter"/>
</dbReference>
<dbReference type="CDD" id="cd00009">
    <property type="entry name" value="AAA"/>
    <property type="match status" value="1"/>
</dbReference>
<sequence>MASQSLYRKWRSQTFGDLVGQEPVIKTLKNALSSGNLAHAYIFTGPRGTGKTSMARLLAKTINCTNPQNGEPCNQCEQCREITNGSSFNVSEIDAASNRGIDSIRELREKVMIPPTTGKYKVYILDEAHMLTTEAFNALLKTLEEPPEHAIFVMATTDVHKMLPTVLSRCQRFDFKRFSLRQLVSRLHYVAQQEQVELQSGAAELIARAAAGGMRDAVSLLDQAISYCGNVISLEQVQAMLGVADPQAIQKLILHVANTDSAAGLHLINELSEAGADLRQINTQVAEFWRAMMLSKAGANISEILDNTEDEIKDIQQAAQHFGLHELTECARAFAQNELMQKGQGTPQLGLELAFLACVELHRRAQDGPDQTGVVAPARPGAPTQPPARPRVATPAVSYTTAPEAEHRAPARAEVKDIAAPASASADLEMTNSLTPLAASRSEKRDSASVEVKETVAALPTPVAEEPSPAAEEPPVAESIPADDFPTLTLADVKDKWEMVRRRIHSRPKADGPKIAALLGGYTVLGIEGTSQLPTVVCKANMDFHYKTLQNDNYYEVIRWALKVELKTECNIRLLPPNANVSISTFPRPGVVPSQPAVPHPPVESPSAPVQSPKLASPAPEMRQQSSARPASPAPIPQAPEMRQQMEVARPASPVQTPQATASVEPVKVSAPPLARSEAVRENTIQAPANNGSRLHNIKQHAESNPVVTELIRMFKAEIKEIHPK</sequence>
<evidence type="ECO:0000256" key="1">
    <source>
        <dbReference type="ARBA" id="ARBA00006360"/>
    </source>
</evidence>
<feature type="region of interest" description="Disordered" evidence="12">
    <location>
        <begin position="368"/>
        <end position="414"/>
    </location>
</feature>
<keyword evidence="9 11" id="KW-0239">DNA-directed DNA polymerase</keyword>
<evidence type="ECO:0000256" key="10">
    <source>
        <dbReference type="ARBA" id="ARBA00049244"/>
    </source>
</evidence>
<dbReference type="GO" id="GO:0003677">
    <property type="term" value="F:DNA binding"/>
    <property type="evidence" value="ECO:0007669"/>
    <property type="project" value="InterPro"/>
</dbReference>
<dbReference type="SUPFAM" id="SSF52540">
    <property type="entry name" value="P-loop containing nucleoside triphosphate hydrolases"/>
    <property type="match status" value="1"/>
</dbReference>
<dbReference type="FunFam" id="1.10.8.60:FF:000013">
    <property type="entry name" value="DNA polymerase III subunit gamma/tau"/>
    <property type="match status" value="1"/>
</dbReference>
<dbReference type="InterPro" id="IPR045085">
    <property type="entry name" value="HLD_clamp_pol_III_gamma_tau"/>
</dbReference>
<dbReference type="PANTHER" id="PTHR11669:SF0">
    <property type="entry name" value="PROTEIN STICHEL-LIKE 2"/>
    <property type="match status" value="1"/>
</dbReference>
<evidence type="ECO:0000256" key="3">
    <source>
        <dbReference type="ARBA" id="ARBA00022695"/>
    </source>
</evidence>
<dbReference type="InterPro" id="IPR003593">
    <property type="entry name" value="AAA+_ATPase"/>
</dbReference>
<dbReference type="Pfam" id="PF13177">
    <property type="entry name" value="DNA_pol3_delta2"/>
    <property type="match status" value="1"/>
</dbReference>
<feature type="domain" description="AAA+ ATPase" evidence="13">
    <location>
        <begin position="37"/>
        <end position="188"/>
    </location>
</feature>
<feature type="compositionally biased region" description="Basic and acidic residues" evidence="12">
    <location>
        <begin position="404"/>
        <end position="414"/>
    </location>
</feature>
<proteinExistence type="inferred from homology"/>
<organism evidence="14 15">
    <name type="scientific">Dictyobacter aurantiacus</name>
    <dbReference type="NCBI Taxonomy" id="1936993"/>
    <lineage>
        <taxon>Bacteria</taxon>
        <taxon>Bacillati</taxon>
        <taxon>Chloroflexota</taxon>
        <taxon>Ktedonobacteria</taxon>
        <taxon>Ktedonobacterales</taxon>
        <taxon>Dictyobacteraceae</taxon>
        <taxon>Dictyobacter</taxon>
    </lineage>
</organism>
<dbReference type="GO" id="GO:0005524">
    <property type="term" value="F:ATP binding"/>
    <property type="evidence" value="ECO:0007669"/>
    <property type="project" value="UniProtKB-KW"/>
</dbReference>
<dbReference type="InterPro" id="IPR027417">
    <property type="entry name" value="P-loop_NTPase"/>
</dbReference>
<dbReference type="InterPro" id="IPR012763">
    <property type="entry name" value="DNA_pol_III_sug/sutau_N"/>
</dbReference>
<dbReference type="InterPro" id="IPR050238">
    <property type="entry name" value="DNA_Rep/Repair_Clamp_Loader"/>
</dbReference>
<feature type="region of interest" description="Disordered" evidence="12">
    <location>
        <begin position="592"/>
        <end position="679"/>
    </location>
</feature>
<dbReference type="EC" id="2.7.7.7" evidence="11"/>
<comment type="similarity">
    <text evidence="1 11">Belongs to the DnaX/STICHEL family.</text>
</comment>
<evidence type="ECO:0000313" key="15">
    <source>
        <dbReference type="Proteomes" id="UP000287224"/>
    </source>
</evidence>
<name>A0A401Z8S7_9CHLR</name>
<dbReference type="GO" id="GO:0009360">
    <property type="term" value="C:DNA polymerase III complex"/>
    <property type="evidence" value="ECO:0007669"/>
    <property type="project" value="InterPro"/>
</dbReference>
<dbReference type="Gene3D" id="1.20.272.10">
    <property type="match status" value="1"/>
</dbReference>
<dbReference type="InterPro" id="IPR001270">
    <property type="entry name" value="ClpA/B"/>
</dbReference>
<evidence type="ECO:0000256" key="5">
    <source>
        <dbReference type="ARBA" id="ARBA00022723"/>
    </source>
</evidence>
<evidence type="ECO:0000256" key="9">
    <source>
        <dbReference type="ARBA" id="ARBA00022932"/>
    </source>
</evidence>
<comment type="subunit">
    <text evidence="11">DNA polymerase III contains a core (composed of alpha, epsilon and theta chains) that associates with a tau subunit. This core dimerizes to form the POLIII' complex. PolIII' associates with the gamma complex (composed of gamma, delta, delta', psi and chi chains) and with the beta chain to form the complete DNA polymerase III complex.</text>
</comment>
<keyword evidence="15" id="KW-1185">Reference proteome</keyword>
<dbReference type="NCBIfam" id="NF004046">
    <property type="entry name" value="PRK05563.1"/>
    <property type="match status" value="1"/>
</dbReference>
<comment type="caution">
    <text evidence="14">The sequence shown here is derived from an EMBL/GenBank/DDBJ whole genome shotgun (WGS) entry which is preliminary data.</text>
</comment>
<dbReference type="PRINTS" id="PR00300">
    <property type="entry name" value="CLPPROTEASEA"/>
</dbReference>
<accession>A0A401Z8S7</accession>
<dbReference type="AlphaFoldDB" id="A0A401Z8S7"/>
<comment type="catalytic activity">
    <reaction evidence="10 11">
        <text>DNA(n) + a 2'-deoxyribonucleoside 5'-triphosphate = DNA(n+1) + diphosphate</text>
        <dbReference type="Rhea" id="RHEA:22508"/>
        <dbReference type="Rhea" id="RHEA-COMP:17339"/>
        <dbReference type="Rhea" id="RHEA-COMP:17340"/>
        <dbReference type="ChEBI" id="CHEBI:33019"/>
        <dbReference type="ChEBI" id="CHEBI:61560"/>
        <dbReference type="ChEBI" id="CHEBI:173112"/>
        <dbReference type="EC" id="2.7.7.7"/>
    </reaction>
</comment>
<dbReference type="SUPFAM" id="SSF48019">
    <property type="entry name" value="post-AAA+ oligomerization domain-like"/>
    <property type="match status" value="1"/>
</dbReference>
<dbReference type="GO" id="GO:0046872">
    <property type="term" value="F:metal ion binding"/>
    <property type="evidence" value="ECO:0007669"/>
    <property type="project" value="UniProtKB-KW"/>
</dbReference>
<dbReference type="SMART" id="SM00382">
    <property type="entry name" value="AAA"/>
    <property type="match status" value="1"/>
</dbReference>
<evidence type="ECO:0000256" key="2">
    <source>
        <dbReference type="ARBA" id="ARBA00022679"/>
    </source>
</evidence>
<reference evidence="15" key="1">
    <citation type="submission" date="2018-12" db="EMBL/GenBank/DDBJ databases">
        <title>Tengunoibacter tsumagoiensis gen. nov., sp. nov., Dictyobacter kobayashii sp. nov., D. alpinus sp. nov., and D. joshuensis sp. nov. and description of Dictyobacteraceae fam. nov. within the order Ktedonobacterales isolated from Tengu-no-mugimeshi.</title>
        <authorList>
            <person name="Wang C.M."/>
            <person name="Zheng Y."/>
            <person name="Sakai Y."/>
            <person name="Toyoda A."/>
            <person name="Minakuchi Y."/>
            <person name="Abe K."/>
            <person name="Yokota A."/>
            <person name="Yabe S."/>
        </authorList>
    </citation>
    <scope>NUCLEOTIDE SEQUENCE [LARGE SCALE GENOMIC DNA]</scope>
    <source>
        <strain evidence="15">S-27</strain>
    </source>
</reference>
<evidence type="ECO:0000256" key="4">
    <source>
        <dbReference type="ARBA" id="ARBA00022705"/>
    </source>
</evidence>
<protein>
    <recommendedName>
        <fullName evidence="11">DNA polymerase III subunit gamma/tau</fullName>
        <ecNumber evidence="11">2.7.7.7</ecNumber>
    </recommendedName>
</protein>
<dbReference type="EMBL" id="BIFQ01000001">
    <property type="protein sequence ID" value="GCE03277.1"/>
    <property type="molecule type" value="Genomic_DNA"/>
</dbReference>
<evidence type="ECO:0000313" key="14">
    <source>
        <dbReference type="EMBL" id="GCE03277.1"/>
    </source>
</evidence>